<dbReference type="PROSITE" id="PS00785">
    <property type="entry name" value="5_NUCLEOTIDASE_1"/>
    <property type="match status" value="1"/>
</dbReference>
<dbReference type="InterPro" id="IPR029052">
    <property type="entry name" value="Metallo-depent_PP-like"/>
</dbReference>
<dbReference type="InterPro" id="IPR006179">
    <property type="entry name" value="5_nucleotidase/apyrase"/>
</dbReference>
<dbReference type="PRINTS" id="PR01607">
    <property type="entry name" value="APYRASEFAMLY"/>
</dbReference>
<dbReference type="InterPro" id="IPR036907">
    <property type="entry name" value="5'-Nucleotdase_C_sf"/>
</dbReference>
<dbReference type="GO" id="GO:0046872">
    <property type="term" value="F:metal ion binding"/>
    <property type="evidence" value="ECO:0007669"/>
    <property type="project" value="InterPro"/>
</dbReference>
<feature type="domain" description="5'-Nucleotidase C-terminal" evidence="9">
    <location>
        <begin position="358"/>
        <end position="524"/>
    </location>
</feature>
<evidence type="ECO:0000256" key="2">
    <source>
        <dbReference type="ARBA" id="ARBA00004613"/>
    </source>
</evidence>
<evidence type="ECO:0000256" key="6">
    <source>
        <dbReference type="ARBA" id="ARBA00022729"/>
    </source>
</evidence>
<organism evidence="10">
    <name type="scientific">Ixodes ricinus</name>
    <name type="common">Common tick</name>
    <name type="synonym">Acarus ricinus</name>
    <dbReference type="NCBI Taxonomy" id="34613"/>
    <lineage>
        <taxon>Eukaryota</taxon>
        <taxon>Metazoa</taxon>
        <taxon>Ecdysozoa</taxon>
        <taxon>Arthropoda</taxon>
        <taxon>Chelicerata</taxon>
        <taxon>Arachnida</taxon>
        <taxon>Acari</taxon>
        <taxon>Parasitiformes</taxon>
        <taxon>Ixodida</taxon>
        <taxon>Ixodoidea</taxon>
        <taxon>Ixodidae</taxon>
        <taxon>Ixodinae</taxon>
        <taxon>Ixodes</taxon>
    </lineage>
</organism>
<dbReference type="GO" id="GO:0000166">
    <property type="term" value="F:nucleotide binding"/>
    <property type="evidence" value="ECO:0007669"/>
    <property type="project" value="UniProtKB-KW"/>
</dbReference>
<dbReference type="PANTHER" id="PTHR11575">
    <property type="entry name" value="5'-NUCLEOTIDASE-RELATED"/>
    <property type="match status" value="1"/>
</dbReference>
<evidence type="ECO:0000256" key="3">
    <source>
        <dbReference type="ARBA" id="ARBA00006654"/>
    </source>
</evidence>
<dbReference type="PROSITE" id="PS00786">
    <property type="entry name" value="5_NUCLEOTIDASE_2"/>
    <property type="match status" value="1"/>
</dbReference>
<protein>
    <recommendedName>
        <fullName evidence="4">5'-nucleotidase</fullName>
        <ecNumber evidence="4">3.1.3.5</ecNumber>
    </recommendedName>
</protein>
<dbReference type="AlphaFoldDB" id="A0A0K8RMV4"/>
<accession>A0A0K8RMV4</accession>
<evidence type="ECO:0000256" key="1">
    <source>
        <dbReference type="ARBA" id="ARBA00000815"/>
    </source>
</evidence>
<evidence type="ECO:0000256" key="4">
    <source>
        <dbReference type="ARBA" id="ARBA00012643"/>
    </source>
</evidence>
<dbReference type="InterPro" id="IPR004843">
    <property type="entry name" value="Calcineurin-like_PHP"/>
</dbReference>
<keyword evidence="7" id="KW-0378">Hydrolase</keyword>
<keyword evidence="6 7" id="KW-0732">Signal</keyword>
<evidence type="ECO:0000313" key="10">
    <source>
        <dbReference type="EMBL" id="JAA71869.1"/>
    </source>
</evidence>
<dbReference type="FunFam" id="3.90.780.10:FF:000004">
    <property type="entry name" value="UDP-sugar hydrolase, putative"/>
    <property type="match status" value="1"/>
</dbReference>
<name>A0A0K8RMV4_IXORI</name>
<dbReference type="GO" id="GO:0005886">
    <property type="term" value="C:plasma membrane"/>
    <property type="evidence" value="ECO:0007669"/>
    <property type="project" value="TreeGrafter"/>
</dbReference>
<dbReference type="Pfam" id="PF02872">
    <property type="entry name" value="5_nucleotid_C"/>
    <property type="match status" value="1"/>
</dbReference>
<dbReference type="CDD" id="cd07409">
    <property type="entry name" value="MPP_CD73_N"/>
    <property type="match status" value="1"/>
</dbReference>
<dbReference type="InterPro" id="IPR006146">
    <property type="entry name" value="5'-Nucleotdase_CS"/>
</dbReference>
<dbReference type="EMBL" id="GADI01001939">
    <property type="protein sequence ID" value="JAA71869.1"/>
    <property type="molecule type" value="mRNA"/>
</dbReference>
<comment type="similarity">
    <text evidence="3 7">Belongs to the 5'-nucleotidase family.</text>
</comment>
<dbReference type="InterPro" id="IPR008334">
    <property type="entry name" value="5'-Nucleotdase_C"/>
</dbReference>
<dbReference type="GO" id="GO:0006196">
    <property type="term" value="P:AMP catabolic process"/>
    <property type="evidence" value="ECO:0007669"/>
    <property type="project" value="TreeGrafter"/>
</dbReference>
<dbReference type="Gene3D" id="3.90.780.10">
    <property type="entry name" value="5'-Nucleotidase, C-terminal domain"/>
    <property type="match status" value="1"/>
</dbReference>
<proteinExistence type="evidence at transcript level"/>
<feature type="chain" id="PRO_5005393596" description="5'-nucleotidase" evidence="7">
    <location>
        <begin position="24"/>
        <end position="583"/>
    </location>
</feature>
<comment type="catalytic activity">
    <reaction evidence="1">
        <text>a ribonucleoside 5'-phosphate + H2O = a ribonucleoside + phosphate</text>
        <dbReference type="Rhea" id="RHEA:12484"/>
        <dbReference type="ChEBI" id="CHEBI:15377"/>
        <dbReference type="ChEBI" id="CHEBI:18254"/>
        <dbReference type="ChEBI" id="CHEBI:43474"/>
        <dbReference type="ChEBI" id="CHEBI:58043"/>
        <dbReference type="EC" id="3.1.3.5"/>
    </reaction>
</comment>
<comment type="subcellular location">
    <subcellularLocation>
        <location evidence="2">Secreted</location>
    </subcellularLocation>
</comment>
<dbReference type="SUPFAM" id="SSF55816">
    <property type="entry name" value="5'-nucleotidase (syn. UDP-sugar hydrolase), C-terminal domain"/>
    <property type="match status" value="1"/>
</dbReference>
<dbReference type="Gene3D" id="3.60.21.10">
    <property type="match status" value="1"/>
</dbReference>
<reference evidence="10" key="1">
    <citation type="submission" date="2012-12" db="EMBL/GenBank/DDBJ databases">
        <title>Identification and characterization of a phenylalanine ammonia-lyase gene family in Isatis indigotica Fort.</title>
        <authorList>
            <person name="Liu Q."/>
            <person name="Chen J."/>
            <person name="Zhou X."/>
            <person name="Di P."/>
            <person name="Xiao Y."/>
            <person name="Xuan H."/>
            <person name="Zhang L."/>
            <person name="Chen W."/>
        </authorList>
    </citation>
    <scope>NUCLEOTIDE SEQUENCE</scope>
    <source>
        <tissue evidence="10">Salivary gland</tissue>
    </source>
</reference>
<dbReference type="Pfam" id="PF00149">
    <property type="entry name" value="Metallophos"/>
    <property type="match status" value="1"/>
</dbReference>
<sequence length="583" mass="65077">MSCRTPGIMKSFFFWSLFAISSAASSSSEEVFNITVLHTNDIHSHFLQSDIRGANCSERKAKEKKCYGGVPRIVTKVRDLKKSETNPLFFNAGDFYQGTVWYTVLKYNIVALAMENMMYNAVCLGNHEFDDGPEGLAPFLVRMQKANVTVLGTNLNTSQEPVFTKDNITVLKHIVYTVEGVKIGVMGVVTTETRTIARPGGIEILDEIESIRNEIAILKQQGVKIFALISHVGYEVDINIAEKVEDLHFIVGGHTNTFLYNGVSPGNDTPVGPYPKVVRRESGSVALVTQDFWFGKYLGYLQIQFYKNGTLKEWSGNPILLDSSVEQDNKTLELLEPYRLAVIEAGEEYIGISKVLLEADHKICRLKECNMVNTIADSFLAYYADRNSAIPGAWSDVNAAVVNAGITRTSIKQGIVCRKDIMAAMPFESSLVVLTMTGLQLRKMFDHGISKFTWANDPEGSFLQVSGMRVTYNFSFPNACRTDTLQILCANCSVPKYEFVKPDGIYKIVTTSFIAGGGDGFMFDEEVKRSMTTEGRMDVEVFTEYFRKMSPIKTPEEGRIIMYNNKRPNGTNSGGLYPDRLKI</sequence>
<evidence type="ECO:0000256" key="7">
    <source>
        <dbReference type="RuleBase" id="RU362119"/>
    </source>
</evidence>
<evidence type="ECO:0000259" key="9">
    <source>
        <dbReference type="Pfam" id="PF02872"/>
    </source>
</evidence>
<dbReference type="EC" id="3.1.3.5" evidence="4"/>
<evidence type="ECO:0000259" key="8">
    <source>
        <dbReference type="Pfam" id="PF00149"/>
    </source>
</evidence>
<dbReference type="FunFam" id="3.60.21.10:FF:000265">
    <property type="entry name" value="UDP-sugar hydrolase, putative"/>
    <property type="match status" value="1"/>
</dbReference>
<feature type="domain" description="Calcineurin-like phosphoesterase" evidence="8">
    <location>
        <begin position="35"/>
        <end position="255"/>
    </location>
</feature>
<feature type="signal peptide" evidence="7">
    <location>
        <begin position="1"/>
        <end position="23"/>
    </location>
</feature>
<evidence type="ECO:0000256" key="5">
    <source>
        <dbReference type="ARBA" id="ARBA00022525"/>
    </source>
</evidence>
<keyword evidence="5" id="KW-0964">Secreted</keyword>
<dbReference type="GO" id="GO:0005576">
    <property type="term" value="C:extracellular region"/>
    <property type="evidence" value="ECO:0007669"/>
    <property type="project" value="UniProtKB-SubCell"/>
</dbReference>
<dbReference type="GO" id="GO:0008253">
    <property type="term" value="F:5'-nucleotidase activity"/>
    <property type="evidence" value="ECO:0007669"/>
    <property type="project" value="UniProtKB-EC"/>
</dbReference>
<keyword evidence="7" id="KW-0547">Nucleotide-binding</keyword>
<dbReference type="PANTHER" id="PTHR11575:SF24">
    <property type="entry name" value="5'-NUCLEOTIDASE"/>
    <property type="match status" value="1"/>
</dbReference>
<dbReference type="SUPFAM" id="SSF56300">
    <property type="entry name" value="Metallo-dependent phosphatases"/>
    <property type="match status" value="1"/>
</dbReference>